<dbReference type="EMBL" id="CP147244">
    <property type="protein sequence ID" value="WYJ99799.1"/>
    <property type="molecule type" value="Genomic_DNA"/>
</dbReference>
<evidence type="ECO:0008006" key="4">
    <source>
        <dbReference type="Google" id="ProtNLM"/>
    </source>
</evidence>
<feature type="transmembrane region" description="Helical" evidence="1">
    <location>
        <begin position="184"/>
        <end position="210"/>
    </location>
</feature>
<keyword evidence="1" id="KW-1133">Transmembrane helix</keyword>
<feature type="transmembrane region" description="Helical" evidence="1">
    <location>
        <begin position="374"/>
        <end position="390"/>
    </location>
</feature>
<protein>
    <recommendedName>
        <fullName evidence="4">Membrane protein 6-pyruvoyl-tetrahydropterin synthase-related domain-containing protein</fullName>
    </recommendedName>
</protein>
<feature type="transmembrane region" description="Helical" evidence="1">
    <location>
        <begin position="12"/>
        <end position="29"/>
    </location>
</feature>
<feature type="transmembrane region" description="Helical" evidence="1">
    <location>
        <begin position="100"/>
        <end position="119"/>
    </location>
</feature>
<reference evidence="2" key="2">
    <citation type="submission" date="2024-03" db="EMBL/GenBank/DDBJ databases">
        <title>The Genome Sequence of Enterococcus sp. DIV0205d.</title>
        <authorList>
            <consortium name="The Broad Institute Genomics Platform"/>
            <consortium name="The Broad Institute Microbial Omics Core"/>
            <consortium name="The Broad Institute Genomic Center for Infectious Diseases"/>
            <person name="Earl A."/>
            <person name="Manson A."/>
            <person name="Gilmore M."/>
            <person name="Schwartman J."/>
            <person name="Shea T."/>
            <person name="Abouelleil A."/>
            <person name="Cao P."/>
            <person name="Chapman S."/>
            <person name="Cusick C."/>
            <person name="Young S."/>
            <person name="Neafsey D."/>
            <person name="Nusbaum C."/>
            <person name="Birren B."/>
        </authorList>
    </citation>
    <scope>NUCLEOTIDE SEQUENCE</scope>
    <source>
        <strain evidence="2">7F3_DIV0205</strain>
    </source>
</reference>
<feature type="transmembrane region" description="Helical" evidence="1">
    <location>
        <begin position="523"/>
        <end position="541"/>
    </location>
</feature>
<evidence type="ECO:0000256" key="1">
    <source>
        <dbReference type="SAM" id="Phobius"/>
    </source>
</evidence>
<keyword evidence="1" id="KW-0472">Membrane</keyword>
<feature type="transmembrane region" description="Helical" evidence="1">
    <location>
        <begin position="313"/>
        <end position="333"/>
    </location>
</feature>
<feature type="transmembrane region" description="Helical" evidence="1">
    <location>
        <begin position="222"/>
        <end position="242"/>
    </location>
</feature>
<feature type="transmembrane region" description="Helical" evidence="1">
    <location>
        <begin position="125"/>
        <end position="144"/>
    </location>
</feature>
<evidence type="ECO:0000313" key="2">
    <source>
        <dbReference type="EMBL" id="WYJ99799.1"/>
    </source>
</evidence>
<organism evidence="2 3">
    <name type="scientific">Candidatus Enterococcus palustris</name>
    <dbReference type="NCBI Taxonomy" id="1834189"/>
    <lineage>
        <taxon>Bacteria</taxon>
        <taxon>Bacillati</taxon>
        <taxon>Bacillota</taxon>
        <taxon>Bacilli</taxon>
        <taxon>Lactobacillales</taxon>
        <taxon>Enterococcaceae</taxon>
        <taxon>Enterococcus</taxon>
    </lineage>
</organism>
<keyword evidence="1" id="KW-0812">Transmembrane</keyword>
<feature type="transmembrane region" description="Helical" evidence="1">
    <location>
        <begin position="284"/>
        <end position="301"/>
    </location>
</feature>
<dbReference type="Proteomes" id="UP000194948">
    <property type="component" value="Chromosome"/>
</dbReference>
<keyword evidence="3" id="KW-1185">Reference proteome</keyword>
<dbReference type="AlphaFoldDB" id="A0AAQ3Y6W0"/>
<gene>
    <name evidence="2" type="ORF">A5821_000876</name>
</gene>
<dbReference type="RefSeq" id="WP_086313397.1">
    <property type="nucleotide sequence ID" value="NZ_CP147244.1"/>
</dbReference>
<accession>A0AAQ3Y6W0</accession>
<evidence type="ECO:0000313" key="3">
    <source>
        <dbReference type="Proteomes" id="UP000194948"/>
    </source>
</evidence>
<feature type="transmembrane region" description="Helical" evidence="1">
    <location>
        <begin position="151"/>
        <end position="172"/>
    </location>
</feature>
<proteinExistence type="predicted"/>
<feature type="transmembrane region" description="Helical" evidence="1">
    <location>
        <begin position="345"/>
        <end position="367"/>
    </location>
</feature>
<reference evidence="2" key="1">
    <citation type="submission" date="2017-05" db="EMBL/GenBank/DDBJ databases">
        <authorList>
            <consortium name="The Broad Institute Genomics Platform"/>
            <consortium name="The Broad Institute Genomic Center for Infectious Diseases"/>
            <person name="Earl A."/>
            <person name="Manson A."/>
            <person name="Schwartman J."/>
            <person name="Gilmore M."/>
            <person name="Abouelleil A."/>
            <person name="Cao P."/>
            <person name="Chapman S."/>
            <person name="Cusick C."/>
            <person name="Shea T."/>
            <person name="Young S."/>
            <person name="Neafsey D."/>
            <person name="Nusbaum C."/>
            <person name="Birren B."/>
        </authorList>
    </citation>
    <scope>NUCLEOTIDE SEQUENCE</scope>
    <source>
        <strain evidence="2">7F3_DIV0205</strain>
    </source>
</reference>
<sequence>MNTQYRKTKITLLIALLWISIISIFPYFFNNFIFSQDDLLFHRTRLENYSQAVKHLDFFPRVFPTMGLNFGYGADLFYPSILLLPFAIFRIIGISFVPSYYLYQLLLSFLTASTSYYFLYSVKKSQKLALLFSCFYTLSTYRLIDQSVRAALGETLAFIFLPLFILGIYSIFYSNRHRWQLLGIGMSLLIASHLITAFYSFIFLLLFIVINWKKCKQAQIKSLVQAGLLSLGLSAWFVFPYLEQIRYLTFNFANTTLWASGLNFNLSNLFMNSLANMSAPFTELAPNIGLLLLVAIVTAIFSYRKLTLVNKRLTLATIFFSLVSTTIFPWGFFKVSILATIQFPWRLLLFTSFSASLLAVCLIEQFLILSRKDVLILMALASFLTMGFNINNLTQSNIQNNITVTDENFTDFYESEIGHGKEYLVKDTDFKKYFASPGLFIDGVPSLDSSHHERNEYNVDYYSAQINGAQEVQLPKFYYKGYEVQVNQKVIPTYNKEGLVTVKLGQGVHNIRISYRKTTIQKISVIFSVLVVGLLIFYNFLKKKVSK</sequence>
<name>A0AAQ3Y6W0_9ENTE</name>